<dbReference type="PANTHER" id="PTHR13135">
    <property type="entry name" value="CYTOSOLIC RESINIFERATOXIN BINDING PROTEIN RBP-26"/>
    <property type="match status" value="1"/>
</dbReference>
<dbReference type="GO" id="GO:0005634">
    <property type="term" value="C:nucleus"/>
    <property type="evidence" value="ECO:0007669"/>
    <property type="project" value="UniProtKB-SubCell"/>
</dbReference>
<reference evidence="13" key="1">
    <citation type="submission" date="2020-05" db="UniProtKB">
        <authorList>
            <consortium name="EnsemblMetazoa"/>
        </authorList>
    </citation>
    <scope>IDENTIFICATION</scope>
    <source>
        <strain evidence="13">USDA</strain>
    </source>
</reference>
<comment type="similarity">
    <text evidence="3">Belongs to the PHAX family.</text>
</comment>
<feature type="domain" description="Phosphorylated adapter RNA export protein RNA-binding" evidence="12">
    <location>
        <begin position="265"/>
        <end position="347"/>
    </location>
</feature>
<dbReference type="GO" id="GO:0006408">
    <property type="term" value="P:snRNA export from nucleus"/>
    <property type="evidence" value="ECO:0007669"/>
    <property type="project" value="InterPro"/>
</dbReference>
<feature type="region of interest" description="Disordered" evidence="11">
    <location>
        <begin position="1"/>
        <end position="27"/>
    </location>
</feature>
<dbReference type="EnsemblMetazoa" id="SCAU008389-RA">
    <property type="protein sequence ID" value="SCAU008389-PA"/>
    <property type="gene ID" value="SCAU008389"/>
</dbReference>
<dbReference type="GO" id="GO:0015031">
    <property type="term" value="P:protein transport"/>
    <property type="evidence" value="ECO:0007669"/>
    <property type="project" value="UniProtKB-KW"/>
</dbReference>
<evidence type="ECO:0000259" key="12">
    <source>
        <dbReference type="Pfam" id="PF10258"/>
    </source>
</evidence>
<evidence type="ECO:0000256" key="11">
    <source>
        <dbReference type="SAM" id="MobiDB-lite"/>
    </source>
</evidence>
<proteinExistence type="inferred from homology"/>
<dbReference type="VEuPathDB" id="VectorBase:SCAU008389"/>
<keyword evidence="14" id="KW-1185">Reference proteome</keyword>
<name>A0A1I8PIF7_STOCA</name>
<dbReference type="InterPro" id="IPR039047">
    <property type="entry name" value="PHAX"/>
</dbReference>
<evidence type="ECO:0000256" key="9">
    <source>
        <dbReference type="ARBA" id="ARBA00023242"/>
    </source>
</evidence>
<dbReference type="GO" id="GO:0003723">
    <property type="term" value="F:RNA binding"/>
    <property type="evidence" value="ECO:0007669"/>
    <property type="project" value="UniProtKB-KW"/>
</dbReference>
<evidence type="ECO:0000256" key="7">
    <source>
        <dbReference type="ARBA" id="ARBA00022884"/>
    </source>
</evidence>
<evidence type="ECO:0000256" key="2">
    <source>
        <dbReference type="ARBA" id="ARBA00004496"/>
    </source>
</evidence>
<keyword evidence="9" id="KW-0539">Nucleus</keyword>
<dbReference type="PANTHER" id="PTHR13135:SF0">
    <property type="entry name" value="PHOSPHORYLATED ADAPTER RNA EXPORT PROTEIN"/>
    <property type="match status" value="1"/>
</dbReference>
<evidence type="ECO:0000256" key="6">
    <source>
        <dbReference type="ARBA" id="ARBA00022490"/>
    </source>
</evidence>
<feature type="compositionally biased region" description="Acidic residues" evidence="11">
    <location>
        <begin position="13"/>
        <end position="24"/>
    </location>
</feature>
<dbReference type="Gene3D" id="1.10.10.1440">
    <property type="entry name" value="PHAX RNA-binding domain"/>
    <property type="match status" value="1"/>
</dbReference>
<dbReference type="GO" id="GO:0005737">
    <property type="term" value="C:cytoplasm"/>
    <property type="evidence" value="ECO:0007669"/>
    <property type="project" value="UniProtKB-SubCell"/>
</dbReference>
<dbReference type="Proteomes" id="UP000095300">
    <property type="component" value="Unassembled WGS sequence"/>
</dbReference>
<comment type="subcellular location">
    <subcellularLocation>
        <location evidence="2">Cytoplasm</location>
    </subcellularLocation>
    <subcellularLocation>
        <location evidence="1">Nucleus</location>
    </subcellularLocation>
</comment>
<keyword evidence="6" id="KW-0963">Cytoplasm</keyword>
<gene>
    <name evidence="13" type="primary">106085273</name>
</gene>
<feature type="region of interest" description="Disordered" evidence="11">
    <location>
        <begin position="400"/>
        <end position="425"/>
    </location>
</feature>
<evidence type="ECO:0000256" key="4">
    <source>
        <dbReference type="ARBA" id="ARBA00016856"/>
    </source>
</evidence>
<dbReference type="InterPro" id="IPR019385">
    <property type="entry name" value="PHAX_RNA-binding_domain"/>
</dbReference>
<dbReference type="AlphaFoldDB" id="A0A1I8PIF7"/>
<dbReference type="OrthoDB" id="20573at2759"/>
<dbReference type="InterPro" id="IPR038092">
    <property type="entry name" value="PHAX_RNA-binding_sf"/>
</dbReference>
<evidence type="ECO:0000256" key="5">
    <source>
        <dbReference type="ARBA" id="ARBA00022448"/>
    </source>
</evidence>
<evidence type="ECO:0000256" key="8">
    <source>
        <dbReference type="ARBA" id="ARBA00022927"/>
    </source>
</evidence>
<protein>
    <recommendedName>
        <fullName evidence="4">Phosphorylated adapter RNA export protein</fullName>
    </recommendedName>
    <alternativeName>
        <fullName evidence="10">RNA U small nuclear RNA export adapter protein</fullName>
    </alternativeName>
</protein>
<dbReference type="FunFam" id="1.10.10.1440:FF:000001">
    <property type="entry name" value="phosphorylated adapter RNA export protein-like"/>
    <property type="match status" value="1"/>
</dbReference>
<organism evidence="13 14">
    <name type="scientific">Stomoxys calcitrans</name>
    <name type="common">Stable fly</name>
    <name type="synonym">Conops calcitrans</name>
    <dbReference type="NCBI Taxonomy" id="35570"/>
    <lineage>
        <taxon>Eukaryota</taxon>
        <taxon>Metazoa</taxon>
        <taxon>Ecdysozoa</taxon>
        <taxon>Arthropoda</taxon>
        <taxon>Hexapoda</taxon>
        <taxon>Insecta</taxon>
        <taxon>Pterygota</taxon>
        <taxon>Neoptera</taxon>
        <taxon>Endopterygota</taxon>
        <taxon>Diptera</taxon>
        <taxon>Brachycera</taxon>
        <taxon>Muscomorpha</taxon>
        <taxon>Muscoidea</taxon>
        <taxon>Muscidae</taxon>
        <taxon>Stomoxys</taxon>
    </lineage>
</organism>
<evidence type="ECO:0000256" key="3">
    <source>
        <dbReference type="ARBA" id="ARBA00006094"/>
    </source>
</evidence>
<evidence type="ECO:0000313" key="14">
    <source>
        <dbReference type="Proteomes" id="UP000095300"/>
    </source>
</evidence>
<evidence type="ECO:0000313" key="13">
    <source>
        <dbReference type="EnsemblMetazoa" id="SCAU008389-PA"/>
    </source>
</evidence>
<keyword evidence="8" id="KW-0653">Protein transport</keyword>
<evidence type="ECO:0000256" key="10">
    <source>
        <dbReference type="ARBA" id="ARBA00030834"/>
    </source>
</evidence>
<accession>A0A1I8PIF7</accession>
<feature type="region of interest" description="Disordered" evidence="11">
    <location>
        <begin position="181"/>
        <end position="249"/>
    </location>
</feature>
<keyword evidence="5" id="KW-0813">Transport</keyword>
<dbReference type="Pfam" id="PF10258">
    <property type="entry name" value="PHAX_RNA-bd"/>
    <property type="match status" value="1"/>
</dbReference>
<sequence length="469" mass="53437">MMDSEVLAVHDVDLEEGELSDASDDVYTPLQRPVQITTPIPVQYVQTSSKMEDDFVETPNVNAKTNDIDDDDECQSDVSSSSSEDSSDTCLAKDYKEKKKQQKKRVKRTVMVRISPTNDSNEQKRARFKRYDIWTAALQEDALTENMRGCDVTQNGFNDRNVENYDFSLHYRLNGENSLKRRLSGDDISDSDQQQPQNKRQRPSSRGEYHSRSSSSSKNSVHERLGKRRNYRRYSSTNSGSDTNSYEPRHIEDLEEIGDRDGVEVAKEIALKLHEGKDDLLVRIVEVLGTEIPLKVFKETQRIEADGGMTIKNGQRRRTPGGVFLFLIKHNDTISAEDQKAIFSEDRFKANKKNKDIKTIMRERKVEELKKRLSEQGAELNSLATRKDLMLMGEELLKEQEKGNLSNPPPSPEASEKSPEYKSLPINLVSNDTVDLTEKPSTSHAAVAKELQTYEDDFLDVNCGDMDFF</sequence>
<evidence type="ECO:0000256" key="1">
    <source>
        <dbReference type="ARBA" id="ARBA00004123"/>
    </source>
</evidence>
<keyword evidence="7" id="KW-0694">RNA-binding</keyword>
<dbReference type="KEGG" id="scac:106085273"/>
<feature type="region of interest" description="Disordered" evidence="11">
    <location>
        <begin position="48"/>
        <end position="90"/>
    </location>
</feature>
<dbReference type="STRING" id="35570.A0A1I8PIF7"/>